<dbReference type="GO" id="GO:0032259">
    <property type="term" value="P:methylation"/>
    <property type="evidence" value="ECO:0007669"/>
    <property type="project" value="UniProtKB-KW"/>
</dbReference>
<dbReference type="Gene3D" id="3.40.50.150">
    <property type="entry name" value="Vaccinia Virus protein VP39"/>
    <property type="match status" value="1"/>
</dbReference>
<dbReference type="RefSeq" id="WP_341409557.1">
    <property type="nucleotide sequence ID" value="NZ_JBBUTH010000003.1"/>
</dbReference>
<dbReference type="Pfam" id="PF05050">
    <property type="entry name" value="Methyltransf_21"/>
    <property type="match status" value="1"/>
</dbReference>
<comment type="caution">
    <text evidence="2">The sequence shown here is derived from an EMBL/GenBank/DDBJ whole genome shotgun (WGS) entry which is preliminary data.</text>
</comment>
<evidence type="ECO:0000313" key="3">
    <source>
        <dbReference type="Proteomes" id="UP001365405"/>
    </source>
</evidence>
<dbReference type="SUPFAM" id="SSF53335">
    <property type="entry name" value="S-adenosyl-L-methionine-dependent methyltransferases"/>
    <property type="match status" value="1"/>
</dbReference>
<keyword evidence="2" id="KW-0489">Methyltransferase</keyword>
<sequence>MLSQLKSPLLALLGRQLAYRIGRALYLGARGDIPNDMTRNGETLVQRCVLQALAQSGPSASSLVAFDVGANIGDWSLSLIELARQAGRQDHLILHAFEPVPSTHRTLRGRLPQGAAWLHLHEQAMSASSGTANIYVAADNAGTNSLHSGGSEGDRQATTIRLTSGAEFCVAEGVQHVHLFKCDTEGHDMEVIRGARPLLVEGRVSVLQFEYNHRWIFSRNSLHDVFLAVSGLPYSVCKLQGEEVLEFDRWHPELDKFFEGNYLLVHRDARAWLPIRTAAFDRYNTLTTH</sequence>
<evidence type="ECO:0000259" key="1">
    <source>
        <dbReference type="Pfam" id="PF05050"/>
    </source>
</evidence>
<gene>
    <name evidence="2" type="ORF">AACH10_06530</name>
</gene>
<dbReference type="PANTHER" id="PTHR34203">
    <property type="entry name" value="METHYLTRANSFERASE, FKBM FAMILY PROTEIN"/>
    <property type="match status" value="1"/>
</dbReference>
<evidence type="ECO:0000313" key="2">
    <source>
        <dbReference type="EMBL" id="MEK8049886.1"/>
    </source>
</evidence>
<accession>A0ABU9CDD4</accession>
<protein>
    <submittedName>
        <fullName evidence="2">FkbM family methyltransferase</fullName>
    </submittedName>
</protein>
<organism evidence="2 3">
    <name type="scientific">Pseudaquabacterium inlustre</name>
    <dbReference type="NCBI Taxonomy" id="2984192"/>
    <lineage>
        <taxon>Bacteria</taxon>
        <taxon>Pseudomonadati</taxon>
        <taxon>Pseudomonadota</taxon>
        <taxon>Betaproteobacteria</taxon>
        <taxon>Burkholderiales</taxon>
        <taxon>Sphaerotilaceae</taxon>
        <taxon>Pseudaquabacterium</taxon>
    </lineage>
</organism>
<dbReference type="PANTHER" id="PTHR34203:SF15">
    <property type="entry name" value="SLL1173 PROTEIN"/>
    <property type="match status" value="1"/>
</dbReference>
<proteinExistence type="predicted"/>
<dbReference type="InterPro" id="IPR006342">
    <property type="entry name" value="FkbM_mtfrase"/>
</dbReference>
<dbReference type="InterPro" id="IPR029063">
    <property type="entry name" value="SAM-dependent_MTases_sf"/>
</dbReference>
<name>A0ABU9CDD4_9BURK</name>
<feature type="domain" description="Methyltransferase FkbM" evidence="1">
    <location>
        <begin position="67"/>
        <end position="224"/>
    </location>
</feature>
<dbReference type="NCBIfam" id="TIGR01444">
    <property type="entry name" value="fkbM_fam"/>
    <property type="match status" value="1"/>
</dbReference>
<keyword evidence="3" id="KW-1185">Reference proteome</keyword>
<dbReference type="InterPro" id="IPR052514">
    <property type="entry name" value="SAM-dependent_MTase"/>
</dbReference>
<dbReference type="GO" id="GO:0008168">
    <property type="term" value="F:methyltransferase activity"/>
    <property type="evidence" value="ECO:0007669"/>
    <property type="project" value="UniProtKB-KW"/>
</dbReference>
<dbReference type="Proteomes" id="UP001365405">
    <property type="component" value="Unassembled WGS sequence"/>
</dbReference>
<dbReference type="EMBL" id="JBBUTH010000003">
    <property type="protein sequence ID" value="MEK8049886.1"/>
    <property type="molecule type" value="Genomic_DNA"/>
</dbReference>
<keyword evidence="2" id="KW-0808">Transferase</keyword>
<reference evidence="2 3" key="1">
    <citation type="submission" date="2024-04" db="EMBL/GenBank/DDBJ databases">
        <title>Novel species of the genus Ideonella isolated from streams.</title>
        <authorList>
            <person name="Lu H."/>
        </authorList>
    </citation>
    <scope>NUCLEOTIDE SEQUENCE [LARGE SCALE GENOMIC DNA]</scope>
    <source>
        <strain evidence="2 3">DXS22W</strain>
    </source>
</reference>